<dbReference type="PANTHER" id="PTHR24369">
    <property type="entry name" value="ANTIGEN BSP, PUTATIVE-RELATED"/>
    <property type="match status" value="1"/>
</dbReference>
<gene>
    <name evidence="4" type="ORF">SEV965_LOCUS4139</name>
</gene>
<evidence type="ECO:0008006" key="6">
    <source>
        <dbReference type="Google" id="ProtNLM"/>
    </source>
</evidence>
<proteinExistence type="predicted"/>
<dbReference type="AlphaFoldDB" id="A0A813X6T7"/>
<dbReference type="Gene3D" id="3.80.10.10">
    <property type="entry name" value="Ribonuclease Inhibitor"/>
    <property type="match status" value="2"/>
</dbReference>
<dbReference type="SMART" id="SM00369">
    <property type="entry name" value="LRR_TYP"/>
    <property type="match status" value="4"/>
</dbReference>
<dbReference type="GO" id="GO:0005886">
    <property type="term" value="C:plasma membrane"/>
    <property type="evidence" value="ECO:0007669"/>
    <property type="project" value="TreeGrafter"/>
</dbReference>
<dbReference type="PROSITE" id="PS51450">
    <property type="entry name" value="LRR"/>
    <property type="match status" value="1"/>
</dbReference>
<keyword evidence="2" id="KW-0732">Signal</keyword>
<evidence type="ECO:0000256" key="3">
    <source>
        <dbReference type="ARBA" id="ARBA00022737"/>
    </source>
</evidence>
<name>A0A813X6T7_9BILA</name>
<sequence>MLIQIYTLFKQISSCPIPFNIQSKCRCAITETGRVYIYCARKQLTVVPHFDNSNIIFDELVLSGNRISIVHKNAFNGLKLRKLEFQSNPINLIEINAFIDLSNYLEELILSTTILSSSSSELKTNTFLQILSELPNLKRLFLRSFDLSNSFNFTNKKLILTSKKLTQLSLQLCSIKQINDIDTFINLFPNLERLDLSENRFEYFNIPLILSLKKLKILILSKNKIHHLNIQSSISSLTFHPSNSLIELDLSYNGIETIDEHIFELISSQLEILNLRNNELITEKHLTFLIHLYHLREFYFDYNRLESINQLYLPL</sequence>
<dbReference type="Proteomes" id="UP000663889">
    <property type="component" value="Unassembled WGS sequence"/>
</dbReference>
<dbReference type="InterPro" id="IPR050541">
    <property type="entry name" value="LRR_TM_domain-containing"/>
</dbReference>
<dbReference type="InterPro" id="IPR003591">
    <property type="entry name" value="Leu-rich_rpt_typical-subtyp"/>
</dbReference>
<dbReference type="SUPFAM" id="SSF52058">
    <property type="entry name" value="L domain-like"/>
    <property type="match status" value="1"/>
</dbReference>
<accession>A0A813X6T7</accession>
<dbReference type="EMBL" id="CAJNOU010000115">
    <property type="protein sequence ID" value="CAF0871480.1"/>
    <property type="molecule type" value="Genomic_DNA"/>
</dbReference>
<dbReference type="InterPro" id="IPR001611">
    <property type="entry name" value="Leu-rich_rpt"/>
</dbReference>
<dbReference type="InterPro" id="IPR032675">
    <property type="entry name" value="LRR_dom_sf"/>
</dbReference>
<keyword evidence="3" id="KW-0677">Repeat</keyword>
<comment type="caution">
    <text evidence="4">The sequence shown here is derived from an EMBL/GenBank/DDBJ whole genome shotgun (WGS) entry which is preliminary data.</text>
</comment>
<protein>
    <recommendedName>
        <fullName evidence="6">Chaoptin</fullName>
    </recommendedName>
</protein>
<dbReference type="PANTHER" id="PTHR24369:SF210">
    <property type="entry name" value="CHAOPTIN-RELATED"/>
    <property type="match status" value="1"/>
</dbReference>
<evidence type="ECO:0000313" key="4">
    <source>
        <dbReference type="EMBL" id="CAF0871480.1"/>
    </source>
</evidence>
<evidence type="ECO:0000256" key="1">
    <source>
        <dbReference type="ARBA" id="ARBA00022614"/>
    </source>
</evidence>
<reference evidence="4" key="1">
    <citation type="submission" date="2021-02" db="EMBL/GenBank/DDBJ databases">
        <authorList>
            <person name="Nowell W R."/>
        </authorList>
    </citation>
    <scope>NUCLEOTIDE SEQUENCE</scope>
</reference>
<keyword evidence="1" id="KW-0433">Leucine-rich repeat</keyword>
<dbReference type="Pfam" id="PF00560">
    <property type="entry name" value="LRR_1"/>
    <property type="match status" value="2"/>
</dbReference>
<evidence type="ECO:0000313" key="5">
    <source>
        <dbReference type="Proteomes" id="UP000663889"/>
    </source>
</evidence>
<evidence type="ECO:0000256" key="2">
    <source>
        <dbReference type="ARBA" id="ARBA00022729"/>
    </source>
</evidence>
<organism evidence="4 5">
    <name type="scientific">Rotaria sordida</name>
    <dbReference type="NCBI Taxonomy" id="392033"/>
    <lineage>
        <taxon>Eukaryota</taxon>
        <taxon>Metazoa</taxon>
        <taxon>Spiralia</taxon>
        <taxon>Gnathifera</taxon>
        <taxon>Rotifera</taxon>
        <taxon>Eurotatoria</taxon>
        <taxon>Bdelloidea</taxon>
        <taxon>Philodinida</taxon>
        <taxon>Philodinidae</taxon>
        <taxon>Rotaria</taxon>
    </lineage>
</organism>